<gene>
    <name evidence="5" type="ordered locus">Hhal_1419</name>
</gene>
<protein>
    <submittedName>
        <fullName evidence="5">Two component transcriptional regulator, Fis family</fullName>
    </submittedName>
</protein>
<dbReference type="GO" id="GO:0043565">
    <property type="term" value="F:sequence-specific DNA binding"/>
    <property type="evidence" value="ECO:0007669"/>
    <property type="project" value="InterPro"/>
</dbReference>
<reference evidence="5 6" key="2">
    <citation type="journal article" date="2013" name="Stand. Genomic Sci.">
        <title>Complete genome sequence of Halorhodospira halophila SL1.</title>
        <authorList>
            <person name="Challacombe J.F."/>
            <person name="Majid S."/>
            <person name="Deole R."/>
            <person name="Brettin T.S."/>
            <person name="Bruce D."/>
            <person name="Delano S.F."/>
            <person name="Detter J.C."/>
            <person name="Gleasner C.D."/>
            <person name="Han C.S."/>
            <person name="Misra M."/>
            <person name="Reitenga K.G."/>
            <person name="Mikhailova N."/>
            <person name="Woyke T."/>
            <person name="Pitluck S."/>
            <person name="Nolan M."/>
            <person name="Land M.L."/>
            <person name="Saunders E."/>
            <person name="Tapia R."/>
            <person name="Lapidus A."/>
            <person name="Ivanova N."/>
            <person name="Hoff W.D."/>
        </authorList>
    </citation>
    <scope>NUCLEOTIDE SEQUENCE [LARGE SCALE GENOMIC DNA]</scope>
    <source>
        <strain evidence="6">DSM 244 / SL1</strain>
    </source>
</reference>
<evidence type="ECO:0000256" key="3">
    <source>
        <dbReference type="PROSITE-ProRule" id="PRU00169"/>
    </source>
</evidence>
<dbReference type="AlphaFoldDB" id="A1WWX4"/>
<reference evidence="6" key="1">
    <citation type="submission" date="2006-12" db="EMBL/GenBank/DDBJ databases">
        <title>Complete sequence of Halorhodospira halophila SL1.</title>
        <authorList>
            <consortium name="US DOE Joint Genome Institute"/>
            <person name="Copeland A."/>
            <person name="Lucas S."/>
            <person name="Lapidus A."/>
            <person name="Barry K."/>
            <person name="Detter J.C."/>
            <person name="Glavina del Rio T."/>
            <person name="Hammon N."/>
            <person name="Israni S."/>
            <person name="Dalin E."/>
            <person name="Tice H."/>
            <person name="Pitluck S."/>
            <person name="Saunders E."/>
            <person name="Brettin T."/>
            <person name="Bruce D."/>
            <person name="Han C."/>
            <person name="Tapia R."/>
            <person name="Schmutz J."/>
            <person name="Larimer F."/>
            <person name="Land M."/>
            <person name="Hauser L."/>
            <person name="Kyrpides N."/>
            <person name="Mikhailova N."/>
            <person name="Hoff W."/>
            <person name="Richardson P."/>
        </authorList>
    </citation>
    <scope>NUCLEOTIDE SEQUENCE [LARGE SCALE GENOMIC DNA]</scope>
    <source>
        <strain evidence="6">DSM 244 / SL1</strain>
    </source>
</reference>
<organism evidence="5 6">
    <name type="scientific">Halorhodospira halophila (strain DSM 244 / SL1)</name>
    <name type="common">Ectothiorhodospira halophila (strain DSM 244 / SL1)</name>
    <dbReference type="NCBI Taxonomy" id="349124"/>
    <lineage>
        <taxon>Bacteria</taxon>
        <taxon>Pseudomonadati</taxon>
        <taxon>Pseudomonadota</taxon>
        <taxon>Gammaproteobacteria</taxon>
        <taxon>Chromatiales</taxon>
        <taxon>Ectothiorhodospiraceae</taxon>
        <taxon>Halorhodospira</taxon>
    </lineage>
</organism>
<dbReference type="RefSeq" id="WP_011814208.1">
    <property type="nucleotide sequence ID" value="NC_008789.1"/>
</dbReference>
<dbReference type="OrthoDB" id="9802426at2"/>
<feature type="domain" description="Response regulatory" evidence="4">
    <location>
        <begin position="6"/>
        <end position="120"/>
    </location>
</feature>
<dbReference type="HOGENOM" id="CLU_000445_69_6_6"/>
<dbReference type="Pfam" id="PF00072">
    <property type="entry name" value="Response_reg"/>
    <property type="match status" value="1"/>
</dbReference>
<dbReference type="SUPFAM" id="SSF46689">
    <property type="entry name" value="Homeodomain-like"/>
    <property type="match status" value="1"/>
</dbReference>
<dbReference type="EMBL" id="CP000544">
    <property type="protein sequence ID" value="ABM62186.1"/>
    <property type="molecule type" value="Genomic_DNA"/>
</dbReference>
<dbReference type="CDD" id="cd17563">
    <property type="entry name" value="REC_RegA-like"/>
    <property type="match status" value="1"/>
</dbReference>
<name>A1WWX4_HALHL</name>
<dbReference type="KEGG" id="hha:Hhal_1419"/>
<proteinExistence type="predicted"/>
<keyword evidence="2" id="KW-0902">Two-component regulatory system</keyword>
<dbReference type="InterPro" id="IPR001789">
    <property type="entry name" value="Sig_transdc_resp-reg_receiver"/>
</dbReference>
<dbReference type="Proteomes" id="UP000000647">
    <property type="component" value="Chromosome"/>
</dbReference>
<evidence type="ECO:0000313" key="5">
    <source>
        <dbReference type="EMBL" id="ABM62186.1"/>
    </source>
</evidence>
<dbReference type="PROSITE" id="PS50110">
    <property type="entry name" value="RESPONSE_REGULATORY"/>
    <property type="match status" value="1"/>
</dbReference>
<dbReference type="PANTHER" id="PTHR44591">
    <property type="entry name" value="STRESS RESPONSE REGULATOR PROTEIN 1"/>
    <property type="match status" value="1"/>
</dbReference>
<dbReference type="SMART" id="SM00448">
    <property type="entry name" value="REC"/>
    <property type="match status" value="1"/>
</dbReference>
<dbReference type="PRINTS" id="PR01590">
    <property type="entry name" value="HTHFIS"/>
</dbReference>
<evidence type="ECO:0000313" key="6">
    <source>
        <dbReference type="Proteomes" id="UP000000647"/>
    </source>
</evidence>
<dbReference type="Pfam" id="PF02954">
    <property type="entry name" value="HTH_8"/>
    <property type="match status" value="1"/>
</dbReference>
<dbReference type="STRING" id="349124.Hhal_1419"/>
<dbReference type="Gene3D" id="1.10.10.60">
    <property type="entry name" value="Homeodomain-like"/>
    <property type="match status" value="1"/>
</dbReference>
<dbReference type="eggNOG" id="COG4567">
    <property type="taxonomic scope" value="Bacteria"/>
</dbReference>
<dbReference type="InterPro" id="IPR011006">
    <property type="entry name" value="CheY-like_superfamily"/>
</dbReference>
<accession>A1WWX4</accession>
<sequence>MLNGPSILIIDDDTTFSQVLGRSLSRRGCHVDSAEEPETALQKARSQQPQYVVLDLKLGEHSGLNLVEPLKDALPQARILVLTGYASIPTAVEAIKRGAYNYLPKPTDADTVLATLEGKPAAEPEKPPQKPMSLRRLEWEQIQRVLNEHDGNISAAARALGIHRRTLQRKLSKRPVKQ</sequence>
<feature type="modified residue" description="4-aspartylphosphate" evidence="3">
    <location>
        <position position="55"/>
    </location>
</feature>
<evidence type="ECO:0000256" key="2">
    <source>
        <dbReference type="ARBA" id="ARBA00023012"/>
    </source>
</evidence>
<dbReference type="PANTHER" id="PTHR44591:SF14">
    <property type="entry name" value="PROTEIN PILG"/>
    <property type="match status" value="1"/>
</dbReference>
<keyword evidence="1 3" id="KW-0597">Phosphoprotein</keyword>
<dbReference type="GO" id="GO:0000160">
    <property type="term" value="P:phosphorelay signal transduction system"/>
    <property type="evidence" value="ECO:0007669"/>
    <property type="project" value="UniProtKB-KW"/>
</dbReference>
<evidence type="ECO:0000259" key="4">
    <source>
        <dbReference type="PROSITE" id="PS50110"/>
    </source>
</evidence>
<dbReference type="SUPFAM" id="SSF52172">
    <property type="entry name" value="CheY-like"/>
    <property type="match status" value="1"/>
</dbReference>
<dbReference type="Gene3D" id="3.40.50.2300">
    <property type="match status" value="1"/>
</dbReference>
<keyword evidence="6" id="KW-1185">Reference proteome</keyword>
<dbReference type="InterPro" id="IPR009057">
    <property type="entry name" value="Homeodomain-like_sf"/>
</dbReference>
<dbReference type="InterPro" id="IPR002197">
    <property type="entry name" value="HTH_Fis"/>
</dbReference>
<evidence type="ECO:0000256" key="1">
    <source>
        <dbReference type="ARBA" id="ARBA00022553"/>
    </source>
</evidence>
<dbReference type="InterPro" id="IPR050595">
    <property type="entry name" value="Bact_response_regulator"/>
</dbReference>